<evidence type="ECO:0000313" key="1">
    <source>
        <dbReference type="EMBL" id="KIA76727.1"/>
    </source>
</evidence>
<dbReference type="PATRIC" id="fig|83552.4.peg.2188"/>
<organism evidence="1 2">
    <name type="scientific">Parachlamydia acanthamoebae</name>
    <dbReference type="NCBI Taxonomy" id="83552"/>
    <lineage>
        <taxon>Bacteria</taxon>
        <taxon>Pseudomonadati</taxon>
        <taxon>Chlamydiota</taxon>
        <taxon>Chlamydiia</taxon>
        <taxon>Parachlamydiales</taxon>
        <taxon>Parachlamydiaceae</taxon>
        <taxon>Parachlamydia</taxon>
    </lineage>
</organism>
<name>A0A0C1E5Z8_9BACT</name>
<dbReference type="AlphaFoldDB" id="A0A0C1E5Z8"/>
<proteinExistence type="predicted"/>
<comment type="caution">
    <text evidence="1">The sequence shown here is derived from an EMBL/GenBank/DDBJ whole genome shotgun (WGS) entry which is preliminary data.</text>
</comment>
<accession>A0A0C1E5Z8</accession>
<protein>
    <submittedName>
        <fullName evidence="1">Uncharacterized protein</fullName>
    </submittedName>
</protein>
<gene>
    <name evidence="1" type="ORF">DB43_HL00360</name>
</gene>
<reference evidence="1 2" key="1">
    <citation type="journal article" date="2014" name="Mol. Biol. Evol.">
        <title>Massive expansion of Ubiquitination-related gene families within the Chlamydiae.</title>
        <authorList>
            <person name="Domman D."/>
            <person name="Collingro A."/>
            <person name="Lagkouvardos I."/>
            <person name="Gehre L."/>
            <person name="Weinmaier T."/>
            <person name="Rattei T."/>
            <person name="Subtil A."/>
            <person name="Horn M."/>
        </authorList>
    </citation>
    <scope>NUCLEOTIDE SEQUENCE [LARGE SCALE GENOMIC DNA]</scope>
    <source>
        <strain evidence="1 2">OEW1</strain>
    </source>
</reference>
<dbReference type="EMBL" id="JSAM01000107">
    <property type="protein sequence ID" value="KIA76727.1"/>
    <property type="molecule type" value="Genomic_DNA"/>
</dbReference>
<dbReference type="Proteomes" id="UP000031307">
    <property type="component" value="Unassembled WGS sequence"/>
</dbReference>
<sequence length="68" mass="8079">MLQFYRVDNIANCYRGAAWIGSVLSEKETAVQNKHTLLTERERKKSTIVQPFVFGFLRWISFYLKNHK</sequence>
<evidence type="ECO:0000313" key="2">
    <source>
        <dbReference type="Proteomes" id="UP000031307"/>
    </source>
</evidence>